<accession>S7UGS0</accession>
<comment type="caution">
    <text evidence="6">The sequence shown here is derived from an EMBL/GenBank/DDBJ whole genome shotgun (WGS) entry which is preliminary data.</text>
</comment>
<dbReference type="STRING" id="1121439.dsat_1027"/>
<evidence type="ECO:0000259" key="5">
    <source>
        <dbReference type="PROSITE" id="PS51379"/>
    </source>
</evidence>
<evidence type="ECO:0000256" key="3">
    <source>
        <dbReference type="ARBA" id="ARBA00023004"/>
    </source>
</evidence>
<evidence type="ECO:0000313" key="7">
    <source>
        <dbReference type="Proteomes" id="UP000014975"/>
    </source>
</evidence>
<dbReference type="EMBL" id="ATHI01000029">
    <property type="protein sequence ID" value="EPR31438.1"/>
    <property type="molecule type" value="Genomic_DNA"/>
</dbReference>
<keyword evidence="2" id="KW-0479">Metal-binding</keyword>
<dbReference type="PANTHER" id="PTHR43687">
    <property type="entry name" value="ADENYLYLSULFATE REDUCTASE, BETA SUBUNIT"/>
    <property type="match status" value="1"/>
</dbReference>
<sequence length="99" mass="10623">MRDFRHLENIVTLDYDREKCIGCGACPTVCPHEVFALRGDKAELVDHGGCMECGACALNCPSGAITVRPGVGCAQAILYGWLSRVPLLRRVVAPDACCS</sequence>
<dbReference type="PROSITE" id="PS00198">
    <property type="entry name" value="4FE4S_FER_1"/>
    <property type="match status" value="1"/>
</dbReference>
<dbReference type="NCBIfam" id="NF040864">
    <property type="entry name" value="HgcB_ferredoxin"/>
    <property type="match status" value="1"/>
</dbReference>
<keyword evidence="7" id="KW-1185">Reference proteome</keyword>
<dbReference type="GO" id="GO:0051539">
    <property type="term" value="F:4 iron, 4 sulfur cluster binding"/>
    <property type="evidence" value="ECO:0007669"/>
    <property type="project" value="UniProtKB-KW"/>
</dbReference>
<dbReference type="InterPro" id="IPR050572">
    <property type="entry name" value="Fe-S_Ferredoxin"/>
</dbReference>
<keyword evidence="3" id="KW-0408">Iron</keyword>
<dbReference type="Gene3D" id="3.30.70.20">
    <property type="match status" value="2"/>
</dbReference>
<dbReference type="Pfam" id="PF13187">
    <property type="entry name" value="Fer4_9"/>
    <property type="match status" value="1"/>
</dbReference>
<dbReference type="PANTHER" id="PTHR43687:SF4">
    <property type="entry name" value="BLR5484 PROTEIN"/>
    <property type="match status" value="1"/>
</dbReference>
<evidence type="ECO:0000313" key="6">
    <source>
        <dbReference type="EMBL" id="EPR31438.1"/>
    </source>
</evidence>
<dbReference type="InterPro" id="IPR017896">
    <property type="entry name" value="4Fe4S_Fe-S-bd"/>
</dbReference>
<dbReference type="RefSeq" id="WP_020887724.1">
    <property type="nucleotide sequence ID" value="NZ_ATHI01000029.1"/>
</dbReference>
<evidence type="ECO:0000256" key="2">
    <source>
        <dbReference type="ARBA" id="ARBA00022723"/>
    </source>
</evidence>
<dbReference type="PATRIC" id="fig|1121439.3.peg.2400"/>
<dbReference type="Proteomes" id="UP000014975">
    <property type="component" value="Unassembled WGS sequence"/>
</dbReference>
<keyword evidence="4" id="KW-0411">Iron-sulfur</keyword>
<organism evidence="6 7">
    <name type="scientific">Alkalidesulfovibrio alkalitolerans DSM 16529</name>
    <dbReference type="NCBI Taxonomy" id="1121439"/>
    <lineage>
        <taxon>Bacteria</taxon>
        <taxon>Pseudomonadati</taxon>
        <taxon>Thermodesulfobacteriota</taxon>
        <taxon>Desulfovibrionia</taxon>
        <taxon>Desulfovibrionales</taxon>
        <taxon>Desulfovibrionaceae</taxon>
        <taxon>Alkalidesulfovibrio</taxon>
    </lineage>
</organism>
<dbReference type="PROSITE" id="PS51379">
    <property type="entry name" value="4FE4S_FER_2"/>
    <property type="match status" value="2"/>
</dbReference>
<proteinExistence type="predicted"/>
<dbReference type="AlphaFoldDB" id="S7UGS0"/>
<gene>
    <name evidence="6" type="ORF">dsat_1027</name>
</gene>
<dbReference type="OrthoDB" id="9794954at2"/>
<dbReference type="eggNOG" id="COG1149">
    <property type="taxonomic scope" value="Bacteria"/>
</dbReference>
<feature type="domain" description="4Fe-4S ferredoxin-type" evidence="5">
    <location>
        <begin position="41"/>
        <end position="70"/>
    </location>
</feature>
<dbReference type="InterPro" id="IPR017900">
    <property type="entry name" value="4Fe4S_Fe_S_CS"/>
</dbReference>
<name>S7UGS0_9BACT</name>
<feature type="domain" description="4Fe-4S ferredoxin-type" evidence="5">
    <location>
        <begin position="11"/>
        <end position="40"/>
    </location>
</feature>
<dbReference type="SUPFAM" id="SSF54862">
    <property type="entry name" value="4Fe-4S ferredoxins"/>
    <property type="match status" value="1"/>
</dbReference>
<protein>
    <submittedName>
        <fullName evidence="6">4Fe-4S ferredoxin, iron-sulpur binding domain-containing protein</fullName>
    </submittedName>
</protein>
<evidence type="ECO:0000256" key="1">
    <source>
        <dbReference type="ARBA" id="ARBA00022485"/>
    </source>
</evidence>
<evidence type="ECO:0000256" key="4">
    <source>
        <dbReference type="ARBA" id="ARBA00023014"/>
    </source>
</evidence>
<reference evidence="6 7" key="1">
    <citation type="journal article" date="2013" name="Genome Announc.">
        <title>Draft genome sequences for three mercury-methylating, sulfate-reducing bacteria.</title>
        <authorList>
            <person name="Brown S.D."/>
            <person name="Hurt R.A.Jr."/>
            <person name="Gilmour C.C."/>
            <person name="Elias D.A."/>
        </authorList>
    </citation>
    <scope>NUCLEOTIDE SEQUENCE [LARGE SCALE GENOMIC DNA]</scope>
    <source>
        <strain evidence="6 7">DSM 16529</strain>
    </source>
</reference>
<dbReference type="GO" id="GO:0046872">
    <property type="term" value="F:metal ion binding"/>
    <property type="evidence" value="ECO:0007669"/>
    <property type="project" value="UniProtKB-KW"/>
</dbReference>
<keyword evidence="1" id="KW-0004">4Fe-4S</keyword>